<dbReference type="Proteomes" id="UP001596305">
    <property type="component" value="Unassembled WGS sequence"/>
</dbReference>
<name>A0ABW1XCV2_9CELL</name>
<organism evidence="2 3">
    <name type="scientific">Oerskovia paurometabola</name>
    <dbReference type="NCBI Taxonomy" id="162170"/>
    <lineage>
        <taxon>Bacteria</taxon>
        <taxon>Bacillati</taxon>
        <taxon>Actinomycetota</taxon>
        <taxon>Actinomycetes</taxon>
        <taxon>Micrococcales</taxon>
        <taxon>Cellulomonadaceae</taxon>
        <taxon>Oerskovia</taxon>
    </lineage>
</organism>
<keyword evidence="1" id="KW-0472">Membrane</keyword>
<reference evidence="3" key="1">
    <citation type="journal article" date="2019" name="Int. J. Syst. Evol. Microbiol.">
        <title>The Global Catalogue of Microorganisms (GCM) 10K type strain sequencing project: providing services to taxonomists for standard genome sequencing and annotation.</title>
        <authorList>
            <consortium name="The Broad Institute Genomics Platform"/>
            <consortium name="The Broad Institute Genome Sequencing Center for Infectious Disease"/>
            <person name="Wu L."/>
            <person name="Ma J."/>
        </authorList>
    </citation>
    <scope>NUCLEOTIDE SEQUENCE [LARGE SCALE GENOMIC DNA]</scope>
    <source>
        <strain evidence="3">CCUG 47105</strain>
    </source>
</reference>
<protein>
    <submittedName>
        <fullName evidence="2">DUF6153 family protein</fullName>
    </submittedName>
</protein>
<gene>
    <name evidence="2" type="ORF">ACFP71_12165</name>
</gene>
<evidence type="ECO:0000313" key="2">
    <source>
        <dbReference type="EMBL" id="MFC6425588.1"/>
    </source>
</evidence>
<comment type="caution">
    <text evidence="2">The sequence shown here is derived from an EMBL/GenBank/DDBJ whole genome shotgun (WGS) entry which is preliminary data.</text>
</comment>
<dbReference type="EMBL" id="JBHSTM010000006">
    <property type="protein sequence ID" value="MFC6425588.1"/>
    <property type="molecule type" value="Genomic_DNA"/>
</dbReference>
<feature type="transmembrane region" description="Helical" evidence="1">
    <location>
        <begin position="93"/>
        <end position="113"/>
    </location>
</feature>
<accession>A0ABW1XCV2</accession>
<keyword evidence="3" id="KW-1185">Reference proteome</keyword>
<keyword evidence="1" id="KW-0812">Transmembrane</keyword>
<keyword evidence="1" id="KW-1133">Transmembrane helix</keyword>
<sequence length="150" mass="15353">MSPTALARTLSTAHLGDTVRPARTAGLVRRFAVLLGMVVLLGGFVGMHQMSGSPVAHGPAHTVAAEAAPTLGHPLGDVGAEEGAPSGTGHGEMEAMCLLVLVALFSLGGPALVRRLPDGVTYLARVVAPWRRLGSALRPPSLVALGISRR</sequence>
<dbReference type="RefSeq" id="WP_204807613.1">
    <property type="nucleotide sequence ID" value="NZ_BAAAIY010000009.1"/>
</dbReference>
<proteinExistence type="predicted"/>
<feature type="transmembrane region" description="Helical" evidence="1">
    <location>
        <begin position="31"/>
        <end position="50"/>
    </location>
</feature>
<evidence type="ECO:0000313" key="3">
    <source>
        <dbReference type="Proteomes" id="UP001596305"/>
    </source>
</evidence>
<evidence type="ECO:0000256" key="1">
    <source>
        <dbReference type="SAM" id="Phobius"/>
    </source>
</evidence>